<accession>A0A265UYE5</accession>
<dbReference type="Gene3D" id="3.10.450.50">
    <property type="match status" value="1"/>
</dbReference>
<gene>
    <name evidence="1" type="ORF">CA834_05570</name>
</gene>
<organism evidence="1 2">
    <name type="scientific">Winogradskyella aurantia</name>
    <dbReference type="NCBI Taxonomy" id="1915063"/>
    <lineage>
        <taxon>Bacteria</taxon>
        <taxon>Pseudomonadati</taxon>
        <taxon>Bacteroidota</taxon>
        <taxon>Flavobacteriia</taxon>
        <taxon>Flavobacteriales</taxon>
        <taxon>Flavobacteriaceae</taxon>
        <taxon>Winogradskyella</taxon>
    </lineage>
</organism>
<comment type="caution">
    <text evidence="1">The sequence shown here is derived from an EMBL/GenBank/DDBJ whole genome shotgun (WGS) entry which is preliminary data.</text>
</comment>
<reference evidence="1 2" key="1">
    <citation type="submission" date="2017-05" db="EMBL/GenBank/DDBJ databases">
        <title>The draft genome sequence of Idiomarina salinarum WNB302.</title>
        <authorList>
            <person name="Sun Y."/>
            <person name="Chen B."/>
            <person name="Du Z."/>
        </authorList>
    </citation>
    <scope>NUCLEOTIDE SEQUENCE [LARGE SCALE GENOMIC DNA]</scope>
    <source>
        <strain evidence="1 2">WNB302</strain>
    </source>
</reference>
<dbReference type="InterPro" id="IPR009959">
    <property type="entry name" value="Cyclase_SnoaL-like"/>
</dbReference>
<proteinExistence type="predicted"/>
<dbReference type="InterPro" id="IPR032710">
    <property type="entry name" value="NTF2-like_dom_sf"/>
</dbReference>
<dbReference type="Proteomes" id="UP000216840">
    <property type="component" value="Unassembled WGS sequence"/>
</dbReference>
<sequence>MRIIVTIFLITFLSSCSSHEPADQAQDNIEFTKRFFTEVYNQDKIDLIDELFVEDYNHITTAGDTFTGTDKVKSLVKSIKSIFPNLKLEITEAVADNEKAMFLISITSDLPKMANPESKAKKISFTETYIFWVKDGYIYKGRTSGAHLPMIKQLSGFEGTMQEIIMILSKEKGSGETEL</sequence>
<dbReference type="SUPFAM" id="SSF54427">
    <property type="entry name" value="NTF2-like"/>
    <property type="match status" value="1"/>
</dbReference>
<keyword evidence="2" id="KW-1185">Reference proteome</keyword>
<evidence type="ECO:0000313" key="2">
    <source>
        <dbReference type="Proteomes" id="UP000216840"/>
    </source>
</evidence>
<dbReference type="RefSeq" id="WP_094967676.1">
    <property type="nucleotide sequence ID" value="NZ_NGJN01000002.1"/>
</dbReference>
<dbReference type="PROSITE" id="PS51257">
    <property type="entry name" value="PROKAR_LIPOPROTEIN"/>
    <property type="match status" value="1"/>
</dbReference>
<name>A0A265UYE5_9FLAO</name>
<dbReference type="GO" id="GO:0030638">
    <property type="term" value="P:polyketide metabolic process"/>
    <property type="evidence" value="ECO:0007669"/>
    <property type="project" value="InterPro"/>
</dbReference>
<dbReference type="AlphaFoldDB" id="A0A265UYE5"/>
<evidence type="ECO:0000313" key="1">
    <source>
        <dbReference type="EMBL" id="OZV70087.1"/>
    </source>
</evidence>
<dbReference type="EMBL" id="NGJN01000002">
    <property type="protein sequence ID" value="OZV70087.1"/>
    <property type="molecule type" value="Genomic_DNA"/>
</dbReference>
<protein>
    <recommendedName>
        <fullName evidence="3">SnoaL-like domain-containing protein</fullName>
    </recommendedName>
</protein>
<dbReference type="OrthoDB" id="9182871at2"/>
<dbReference type="Pfam" id="PF07366">
    <property type="entry name" value="SnoaL"/>
    <property type="match status" value="1"/>
</dbReference>
<evidence type="ECO:0008006" key="3">
    <source>
        <dbReference type="Google" id="ProtNLM"/>
    </source>
</evidence>